<feature type="transmembrane region" description="Helical" evidence="10">
    <location>
        <begin position="12"/>
        <end position="38"/>
    </location>
</feature>
<evidence type="ECO:0000313" key="13">
    <source>
        <dbReference type="EMBL" id="EBS7105338.1"/>
    </source>
</evidence>
<dbReference type="SUPFAM" id="SSF55874">
    <property type="entry name" value="ATPase domain of HSP90 chaperone/DNA topoisomerase II/histidine kinase"/>
    <property type="match status" value="1"/>
</dbReference>
<evidence type="ECO:0000259" key="11">
    <source>
        <dbReference type="PROSITE" id="PS50109"/>
    </source>
</evidence>
<dbReference type="InterPro" id="IPR003594">
    <property type="entry name" value="HATPase_dom"/>
</dbReference>
<dbReference type="CDD" id="cd00082">
    <property type="entry name" value="HisKA"/>
    <property type="match status" value="1"/>
</dbReference>
<evidence type="ECO:0000256" key="9">
    <source>
        <dbReference type="ARBA" id="ARBA00023012"/>
    </source>
</evidence>
<evidence type="ECO:0000256" key="5">
    <source>
        <dbReference type="ARBA" id="ARBA00022679"/>
    </source>
</evidence>
<dbReference type="PANTHER" id="PTHR42878">
    <property type="entry name" value="TWO-COMPONENT HISTIDINE KINASE"/>
    <property type="match status" value="1"/>
</dbReference>
<keyword evidence="8" id="KW-0067">ATP-binding</keyword>
<keyword evidence="7 13" id="KW-0418">Kinase</keyword>
<evidence type="ECO:0000256" key="3">
    <source>
        <dbReference type="ARBA" id="ARBA00012438"/>
    </source>
</evidence>
<dbReference type="InterPro" id="IPR005467">
    <property type="entry name" value="His_kinase_dom"/>
</dbReference>
<feature type="domain" description="HAMP" evidence="12">
    <location>
        <begin position="81"/>
        <end position="135"/>
    </location>
</feature>
<keyword evidence="10" id="KW-0472">Membrane</keyword>
<evidence type="ECO:0000256" key="8">
    <source>
        <dbReference type="ARBA" id="ARBA00022840"/>
    </source>
</evidence>
<dbReference type="Pfam" id="PF02518">
    <property type="entry name" value="HATPase_c"/>
    <property type="match status" value="1"/>
</dbReference>
<comment type="caution">
    <text evidence="13">The sequence shown here is derived from an EMBL/GenBank/DDBJ whole genome shotgun (WGS) entry which is preliminary data.</text>
</comment>
<dbReference type="Gene3D" id="3.30.565.10">
    <property type="entry name" value="Histidine kinase-like ATPase, C-terminal domain"/>
    <property type="match status" value="1"/>
</dbReference>
<dbReference type="EMBL" id="AAGWJE010000172">
    <property type="protein sequence ID" value="EBS7105338.1"/>
    <property type="molecule type" value="Genomic_DNA"/>
</dbReference>
<evidence type="ECO:0000256" key="4">
    <source>
        <dbReference type="ARBA" id="ARBA00022553"/>
    </source>
</evidence>
<evidence type="ECO:0000256" key="1">
    <source>
        <dbReference type="ARBA" id="ARBA00000085"/>
    </source>
</evidence>
<dbReference type="GO" id="GO:0005886">
    <property type="term" value="C:plasma membrane"/>
    <property type="evidence" value="ECO:0007669"/>
    <property type="project" value="UniProtKB-SubCell"/>
</dbReference>
<dbReference type="Gene3D" id="6.10.340.10">
    <property type="match status" value="1"/>
</dbReference>
<dbReference type="SUPFAM" id="SSF158472">
    <property type="entry name" value="HAMP domain-like"/>
    <property type="match status" value="1"/>
</dbReference>
<dbReference type="GO" id="GO:0030295">
    <property type="term" value="F:protein kinase activator activity"/>
    <property type="evidence" value="ECO:0007669"/>
    <property type="project" value="TreeGrafter"/>
</dbReference>
<keyword evidence="4" id="KW-0597">Phosphoprotein</keyword>
<dbReference type="SMART" id="SM00304">
    <property type="entry name" value="HAMP"/>
    <property type="match status" value="1"/>
</dbReference>
<evidence type="ECO:0000256" key="7">
    <source>
        <dbReference type="ARBA" id="ARBA00022777"/>
    </source>
</evidence>
<gene>
    <name evidence="13" type="ORF">CDB15_23315</name>
</gene>
<keyword evidence="6" id="KW-0547">Nucleotide-binding</keyword>
<dbReference type="Pfam" id="PF00512">
    <property type="entry name" value="HisKA"/>
    <property type="match status" value="1"/>
</dbReference>
<dbReference type="InterPro" id="IPR004358">
    <property type="entry name" value="Sig_transdc_His_kin-like_C"/>
</dbReference>
<comment type="catalytic activity">
    <reaction evidence="1">
        <text>ATP + protein L-histidine = ADP + protein N-phospho-L-histidine.</text>
        <dbReference type="EC" id="2.7.13.3"/>
    </reaction>
</comment>
<dbReference type="SMART" id="SM00387">
    <property type="entry name" value="HATPase_c"/>
    <property type="match status" value="1"/>
</dbReference>
<dbReference type="CDD" id="cd06225">
    <property type="entry name" value="HAMP"/>
    <property type="match status" value="1"/>
</dbReference>
<comment type="subcellular location">
    <subcellularLocation>
        <location evidence="2">Cell inner membrane</location>
        <topology evidence="2">Multi-pass membrane protein</topology>
    </subcellularLocation>
</comment>
<reference evidence="13" key="1">
    <citation type="submission" date="2018-07" db="EMBL/GenBank/DDBJ databases">
        <authorList>
            <consortium name="PulseNet: The National Subtyping Network for Foodborne Disease Surveillance"/>
            <person name="Tarr C.L."/>
            <person name="Trees E."/>
            <person name="Katz L.S."/>
            <person name="Carleton-Romer H.A."/>
            <person name="Stroika S."/>
            <person name="Kucerova Z."/>
            <person name="Roache K.F."/>
            <person name="Sabol A.L."/>
            <person name="Besser J."/>
            <person name="Gerner-Smidt P."/>
        </authorList>
    </citation>
    <scope>NUCLEOTIDE SEQUENCE</scope>
    <source>
        <strain evidence="13">PNUSAS014625</strain>
    </source>
</reference>
<feature type="domain" description="Histidine kinase" evidence="11">
    <location>
        <begin position="143"/>
        <end position="353"/>
    </location>
</feature>
<evidence type="ECO:0000259" key="12">
    <source>
        <dbReference type="PROSITE" id="PS50885"/>
    </source>
</evidence>
<dbReference type="PROSITE" id="PS50885">
    <property type="entry name" value="HAMP"/>
    <property type="match status" value="1"/>
</dbReference>
<accession>A0A5V0LE16</accession>
<dbReference type="SMART" id="SM00388">
    <property type="entry name" value="HisKA"/>
    <property type="match status" value="1"/>
</dbReference>
<dbReference type="InterPro" id="IPR050351">
    <property type="entry name" value="BphY/WalK/GraS-like"/>
</dbReference>
<name>A0A5V0LE16_SALER</name>
<evidence type="ECO:0000256" key="6">
    <source>
        <dbReference type="ARBA" id="ARBA00022741"/>
    </source>
</evidence>
<keyword evidence="10" id="KW-0812">Transmembrane</keyword>
<proteinExistence type="predicted"/>
<keyword evidence="10" id="KW-1133">Transmembrane helix</keyword>
<feature type="transmembrane region" description="Helical" evidence="10">
    <location>
        <begin position="58"/>
        <end position="77"/>
    </location>
</feature>
<dbReference type="EC" id="2.7.13.3" evidence="3"/>
<dbReference type="GO" id="GO:0000155">
    <property type="term" value="F:phosphorelay sensor kinase activity"/>
    <property type="evidence" value="ECO:0007669"/>
    <property type="project" value="InterPro"/>
</dbReference>
<dbReference type="InterPro" id="IPR003661">
    <property type="entry name" value="HisK_dim/P_dom"/>
</dbReference>
<keyword evidence="9" id="KW-0902">Two-component regulatory system</keyword>
<protein>
    <recommendedName>
        <fullName evidence="3">histidine kinase</fullName>
        <ecNumber evidence="3">2.7.13.3</ecNumber>
    </recommendedName>
</protein>
<dbReference type="CDD" id="cd00075">
    <property type="entry name" value="HATPase"/>
    <property type="match status" value="1"/>
</dbReference>
<dbReference type="PRINTS" id="PR00344">
    <property type="entry name" value="BCTRLSENSOR"/>
</dbReference>
<sequence>MNKETMLSRQILTHMLSLTFIIIAIAVLGSYLFYTFLIDFLPGGINAGNEDDMTFLDWMWILIASTTSLTISLFFTIKLSTRILKPLNDVAFSLKQISHGNLSARASGCSFQLGEMNHLVNDFNEMAEKLQTLDTQRNLWNAAIAHELRTPVTILRGRLQGLVDGVFEPEQALLRNLLKQTEGLTNLIEDLRVVSSSGRAGYSLTLREVDLRALISNAVDTFLPDFEAKQCKIITKLNYQCSACDPLRIIQCLNILFDNALKYSTSETLLVKNGVMGNYNFIIVQDEGLGIPEELQGALFQPFQRGKYAKQINPEGCGLGLSVVKAIMRAHGGNVSYSLTQENGSIFKLSWPV</sequence>
<dbReference type="GO" id="GO:0007234">
    <property type="term" value="P:osmosensory signaling via phosphorelay pathway"/>
    <property type="evidence" value="ECO:0007669"/>
    <property type="project" value="TreeGrafter"/>
</dbReference>
<dbReference type="InterPro" id="IPR036097">
    <property type="entry name" value="HisK_dim/P_sf"/>
</dbReference>
<dbReference type="GO" id="GO:0000156">
    <property type="term" value="F:phosphorelay response regulator activity"/>
    <property type="evidence" value="ECO:0007669"/>
    <property type="project" value="TreeGrafter"/>
</dbReference>
<dbReference type="GO" id="GO:0005524">
    <property type="term" value="F:ATP binding"/>
    <property type="evidence" value="ECO:0007669"/>
    <property type="project" value="UniProtKB-KW"/>
</dbReference>
<organism evidence="13">
    <name type="scientific">Salmonella enterica</name>
    <name type="common">Salmonella choleraesuis</name>
    <dbReference type="NCBI Taxonomy" id="28901"/>
    <lineage>
        <taxon>Bacteria</taxon>
        <taxon>Pseudomonadati</taxon>
        <taxon>Pseudomonadota</taxon>
        <taxon>Gammaproteobacteria</taxon>
        <taxon>Enterobacterales</taxon>
        <taxon>Enterobacteriaceae</taxon>
        <taxon>Salmonella</taxon>
    </lineage>
</organism>
<dbReference type="InterPro" id="IPR003660">
    <property type="entry name" value="HAMP_dom"/>
</dbReference>
<dbReference type="SUPFAM" id="SSF47384">
    <property type="entry name" value="Homodimeric domain of signal transducing histidine kinase"/>
    <property type="match status" value="1"/>
</dbReference>
<evidence type="ECO:0000256" key="2">
    <source>
        <dbReference type="ARBA" id="ARBA00004429"/>
    </source>
</evidence>
<evidence type="ECO:0000256" key="10">
    <source>
        <dbReference type="SAM" id="Phobius"/>
    </source>
</evidence>
<dbReference type="Gene3D" id="1.10.287.130">
    <property type="match status" value="1"/>
</dbReference>
<dbReference type="InterPro" id="IPR036890">
    <property type="entry name" value="HATPase_C_sf"/>
</dbReference>
<dbReference type="AlphaFoldDB" id="A0A5V0LE16"/>
<dbReference type="PANTHER" id="PTHR42878:SF7">
    <property type="entry name" value="SENSOR HISTIDINE KINASE GLRK"/>
    <property type="match status" value="1"/>
</dbReference>
<dbReference type="PROSITE" id="PS50109">
    <property type="entry name" value="HIS_KIN"/>
    <property type="match status" value="1"/>
</dbReference>
<keyword evidence="5" id="KW-0808">Transferase</keyword>